<dbReference type="InterPro" id="IPR029058">
    <property type="entry name" value="AB_hydrolase_fold"/>
</dbReference>
<sequence length="339" mass="39065">MTDVQYVEDVLQNGFEQTTIIQPNDYEGKVTTTLIRKLNPKPPGKATLCIHGFNDYFFQTVIAEEFLEQGYNFYALDLRKYGRSQLPNHMPNNVRNLSEYYEDIDDALTIIKEEGNHKIVLYGHSTGGLIVTLYASDRKGRELFDVLVCNSPFYDFNVPWIQKKTVIPIFSFLGRLHPNVSLPVGFSKFYGKSLHKNDFGEWDYNLNWKPHVAPSINAGWVNAIHQGHLKIAHGVTINKPILILHSHKSIYPKHWSDEMFEGDAILNITDIKEKSKRVKALIKEVVGVEGAIHDVVLSRKPVRDTVFKTIFEWLDNYLFVMKHLKKTNDQDCKIKLSEK</sequence>
<protein>
    <submittedName>
        <fullName evidence="2">Alpha/beta hydrolase</fullName>
    </submittedName>
</protein>
<dbReference type="PANTHER" id="PTHR11614">
    <property type="entry name" value="PHOSPHOLIPASE-RELATED"/>
    <property type="match status" value="1"/>
</dbReference>
<dbReference type="Pfam" id="PF12146">
    <property type="entry name" value="Hydrolase_4"/>
    <property type="match status" value="1"/>
</dbReference>
<keyword evidence="3" id="KW-1185">Reference proteome</keyword>
<evidence type="ECO:0000313" key="2">
    <source>
        <dbReference type="EMBL" id="PWA09142.1"/>
    </source>
</evidence>
<organism evidence="2 3">
    <name type="scientific">Flavobacterium laiguense</name>
    <dbReference type="NCBI Taxonomy" id="2169409"/>
    <lineage>
        <taxon>Bacteria</taxon>
        <taxon>Pseudomonadati</taxon>
        <taxon>Bacteroidota</taxon>
        <taxon>Flavobacteriia</taxon>
        <taxon>Flavobacteriales</taxon>
        <taxon>Flavobacteriaceae</taxon>
        <taxon>Flavobacterium</taxon>
    </lineage>
</organism>
<dbReference type="Gene3D" id="3.40.50.1820">
    <property type="entry name" value="alpha/beta hydrolase"/>
    <property type="match status" value="1"/>
</dbReference>
<name>A0A2U1JVH0_9FLAO</name>
<dbReference type="InterPro" id="IPR051044">
    <property type="entry name" value="MAG_DAG_Lipase"/>
</dbReference>
<reference evidence="2 3" key="1">
    <citation type="submission" date="2018-04" db="EMBL/GenBank/DDBJ databases">
        <title>Flavobacterium sp. nov., isolated from glacier ice.</title>
        <authorList>
            <person name="Liu Q."/>
            <person name="Xin Y.-H."/>
        </authorList>
    </citation>
    <scope>NUCLEOTIDE SEQUENCE [LARGE SCALE GENOMIC DNA]</scope>
    <source>
        <strain evidence="2 3">LB2P30</strain>
    </source>
</reference>
<accession>A0A2U1JVH0</accession>
<feature type="domain" description="Serine aminopeptidase S33" evidence="1">
    <location>
        <begin position="45"/>
        <end position="248"/>
    </location>
</feature>
<dbReference type="GO" id="GO:0016787">
    <property type="term" value="F:hydrolase activity"/>
    <property type="evidence" value="ECO:0007669"/>
    <property type="project" value="UniProtKB-KW"/>
</dbReference>
<dbReference type="RefSeq" id="WP_116762857.1">
    <property type="nucleotide sequence ID" value="NZ_QCZH01000008.1"/>
</dbReference>
<evidence type="ECO:0000313" key="3">
    <source>
        <dbReference type="Proteomes" id="UP000245618"/>
    </source>
</evidence>
<dbReference type="InterPro" id="IPR022742">
    <property type="entry name" value="Hydrolase_4"/>
</dbReference>
<comment type="caution">
    <text evidence="2">The sequence shown here is derived from an EMBL/GenBank/DDBJ whole genome shotgun (WGS) entry which is preliminary data.</text>
</comment>
<dbReference type="EMBL" id="QCZH01000008">
    <property type="protein sequence ID" value="PWA09142.1"/>
    <property type="molecule type" value="Genomic_DNA"/>
</dbReference>
<keyword evidence="2" id="KW-0378">Hydrolase</keyword>
<gene>
    <name evidence="2" type="ORF">DB891_09385</name>
</gene>
<dbReference type="OrthoDB" id="9801217at2"/>
<dbReference type="AlphaFoldDB" id="A0A2U1JVH0"/>
<evidence type="ECO:0000259" key="1">
    <source>
        <dbReference type="Pfam" id="PF12146"/>
    </source>
</evidence>
<proteinExistence type="predicted"/>
<dbReference type="Proteomes" id="UP000245618">
    <property type="component" value="Unassembled WGS sequence"/>
</dbReference>
<dbReference type="SUPFAM" id="SSF53474">
    <property type="entry name" value="alpha/beta-Hydrolases"/>
    <property type="match status" value="1"/>
</dbReference>